<sequence>MFFPRLRPALTKVIVLFPSNQIDSILRDYRFFMKALSEHSDFGTFIPEFVLVIAFDPTVLYEESITKAIYDVLCASTMQKSQPLSQYIEPEVEEDMLPSNYAGLILKNLADCIPSKPWMLKFLSMAYKIPLCANLSLIRFLKTSNEQSCHRLIELLNSTFSSLLMEDNEKLKSRHPSTTTQYSSSFPLNISNISQMNQTISGSPESALSAKSCSVFESENAIMFLFAAVNLTEMLYKHIHLFDLKLFSTCLLRAKIQPNENRASFAFKMGGSFVDVIEDEELKTLVTDALIGLKDYQSLSQMPLHLRTKNNARALMAECKHDWGAMASICNTVEDKDTQAKALLAFGSLPSGCSKEVKYEAVVQLSSWNGAGNDVSFPKRAISHWEQLYSVIKKHKDGKTFKTLNFLNLSLEAVASKTIIDPFQLTCCRHLFLLQNLVQNRSCFIPDGVLRSSFHLANISRDESNTSDEETFENAVTAVVDQSKNLRKRGALLLSLKLLDAFDATTKKSISKLKPKNSDFSSLSMEIAIERAKTLVSNNDSDMAAFLLTELTDTANTKRISERIAKNVSRAYKLLGKLQPENCLNHLTVASKVTSKNELFHKNLLKLAIFSENDYQTTQDYMESSAFKLKQEFIDDFSSSPEANKTLSKKLSASENLHQHVLKMEKNVEENEIKLVKERRIKTLTFCIENYLKAVIHGNTDKTIAYRIVALMIQNTEEVQLMKLIKDNLNKFPSNVWLPVLNVLSSHLFSDKLPICEVVEEISIRTIGDYPYIGTRDYLFYLSDTSTNVHGTFPRHEKVRKLFEKCEKRFPHTSKIVQNLIKADRCFIEIGISEFQNSSLYLYSSSNRYEMTGEVKILKHIEHMRKIPIPTVSQPIFPPGDSRNYDIKEFITIKNIDKICFEAGGLSKPKVLTFYGSNNQKYKLIFKGEDLRQDSLVQQLFSVQNLIMEQNQRSSSTFSPLRTYSVIPLSPNCGIIEWCEGTTSLCSYLIGDKKDGGAHAHYRPNDILGSKAQQIMKSRQNGYNTTEVFLEICKNIQPVFRHFFYSKFNNSKDFHEAIDRYTQSLAQWSIGKSFFGVLYNFNIVFLL</sequence>
<dbReference type="GO" id="GO:0004674">
    <property type="term" value="F:protein serine/threonine kinase activity"/>
    <property type="evidence" value="ECO:0007669"/>
    <property type="project" value="InterPro"/>
</dbReference>
<feature type="domain" description="PI3K/PI4K catalytic" evidence="3">
    <location>
        <begin position="896"/>
        <end position="1087"/>
    </location>
</feature>
<keyword evidence="1" id="KW-0808">Transferase</keyword>
<dbReference type="Gene3D" id="3.30.1010.10">
    <property type="entry name" value="Phosphatidylinositol 3-kinase Catalytic Subunit, Chain A, domain 4"/>
    <property type="match status" value="1"/>
</dbReference>
<evidence type="ECO:0000259" key="3">
    <source>
        <dbReference type="PROSITE" id="PS50290"/>
    </source>
</evidence>
<dbReference type="Pfam" id="PF00454">
    <property type="entry name" value="PI3_PI4_kinase"/>
    <property type="match status" value="1"/>
</dbReference>
<dbReference type="InterPro" id="IPR038980">
    <property type="entry name" value="ATM_plant"/>
</dbReference>
<evidence type="ECO:0000256" key="1">
    <source>
        <dbReference type="ARBA" id="ARBA00022679"/>
    </source>
</evidence>
<dbReference type="InterPro" id="IPR011009">
    <property type="entry name" value="Kinase-like_dom_sf"/>
</dbReference>
<evidence type="ECO:0000256" key="2">
    <source>
        <dbReference type="ARBA" id="ARBA00022777"/>
    </source>
</evidence>
<protein>
    <submittedName>
        <fullName evidence="5">PI3K/PI4K catalytic domain-containing protein</fullName>
    </submittedName>
</protein>
<dbReference type="GO" id="GO:0006974">
    <property type="term" value="P:DNA damage response"/>
    <property type="evidence" value="ECO:0007669"/>
    <property type="project" value="InterPro"/>
</dbReference>
<dbReference type="InterPro" id="IPR000403">
    <property type="entry name" value="PI3/4_kinase_cat_dom"/>
</dbReference>
<dbReference type="SUPFAM" id="SSF56112">
    <property type="entry name" value="Protein kinase-like (PK-like)"/>
    <property type="match status" value="1"/>
</dbReference>
<dbReference type="PROSITE" id="PS50290">
    <property type="entry name" value="PI3_4_KINASE_3"/>
    <property type="match status" value="1"/>
</dbReference>
<keyword evidence="4" id="KW-1185">Reference proteome</keyword>
<organism evidence="4 5">
    <name type="scientific">Panagrolaimus superbus</name>
    <dbReference type="NCBI Taxonomy" id="310955"/>
    <lineage>
        <taxon>Eukaryota</taxon>
        <taxon>Metazoa</taxon>
        <taxon>Ecdysozoa</taxon>
        <taxon>Nematoda</taxon>
        <taxon>Chromadorea</taxon>
        <taxon>Rhabditida</taxon>
        <taxon>Tylenchina</taxon>
        <taxon>Panagrolaimomorpha</taxon>
        <taxon>Panagrolaimoidea</taxon>
        <taxon>Panagrolaimidae</taxon>
        <taxon>Panagrolaimus</taxon>
    </lineage>
</organism>
<dbReference type="PANTHER" id="PTHR37079">
    <property type="entry name" value="SERINE/THREONINE-PROTEIN KINASE ATM"/>
    <property type="match status" value="1"/>
</dbReference>
<proteinExistence type="predicted"/>
<accession>A0A914YL59</accession>
<dbReference type="PROSITE" id="PS00915">
    <property type="entry name" value="PI3_4_KINASE_1"/>
    <property type="match status" value="1"/>
</dbReference>
<reference evidence="5" key="1">
    <citation type="submission" date="2022-11" db="UniProtKB">
        <authorList>
            <consortium name="WormBaseParasite"/>
        </authorList>
    </citation>
    <scope>IDENTIFICATION</scope>
</reference>
<name>A0A914YL59_9BILA</name>
<keyword evidence="2" id="KW-0418">Kinase</keyword>
<evidence type="ECO:0000313" key="5">
    <source>
        <dbReference type="WBParaSite" id="PSU_v2.g19619.t1"/>
    </source>
</evidence>
<dbReference type="InterPro" id="IPR018936">
    <property type="entry name" value="PI3/4_kinase_CS"/>
</dbReference>
<dbReference type="AlphaFoldDB" id="A0A914YL59"/>
<dbReference type="Proteomes" id="UP000887577">
    <property type="component" value="Unplaced"/>
</dbReference>
<evidence type="ECO:0000313" key="4">
    <source>
        <dbReference type="Proteomes" id="UP000887577"/>
    </source>
</evidence>
<dbReference type="WBParaSite" id="PSU_v2.g19619.t1">
    <property type="protein sequence ID" value="PSU_v2.g19619.t1"/>
    <property type="gene ID" value="PSU_v2.g19619"/>
</dbReference>
<dbReference type="PANTHER" id="PTHR37079:SF4">
    <property type="entry name" value="SERINE_THREONINE-PROTEIN KINASE ATM"/>
    <property type="match status" value="1"/>
</dbReference>